<evidence type="ECO:0008006" key="4">
    <source>
        <dbReference type="Google" id="ProtNLM"/>
    </source>
</evidence>
<dbReference type="RefSeq" id="WP_169623290.1">
    <property type="nucleotide sequence ID" value="NZ_JABBNT010000001.1"/>
</dbReference>
<dbReference type="Proteomes" id="UP000539372">
    <property type="component" value="Unassembled WGS sequence"/>
</dbReference>
<reference evidence="2 3" key="1">
    <citation type="submission" date="2020-04" db="EMBL/GenBank/DDBJ databases">
        <title>Rhodospirillaceae bacterium KN72 isolated from deep sea.</title>
        <authorList>
            <person name="Zhang D.-C."/>
        </authorList>
    </citation>
    <scope>NUCLEOTIDE SEQUENCE [LARGE SCALE GENOMIC DNA]</scope>
    <source>
        <strain evidence="2 3">KN72</strain>
    </source>
</reference>
<evidence type="ECO:0000313" key="3">
    <source>
        <dbReference type="Proteomes" id="UP000539372"/>
    </source>
</evidence>
<dbReference type="AlphaFoldDB" id="A0A7Y0DWV6"/>
<gene>
    <name evidence="2" type="ORF">HH303_00710</name>
</gene>
<keyword evidence="1" id="KW-0732">Signal</keyword>
<feature type="signal peptide" evidence="1">
    <location>
        <begin position="1"/>
        <end position="23"/>
    </location>
</feature>
<name>A0A7Y0DWV6_9PROT</name>
<protein>
    <recommendedName>
        <fullName evidence="4">Ankyrin repeat domain-containing protein</fullName>
    </recommendedName>
</protein>
<organism evidence="2 3">
    <name type="scientific">Pacificispira spongiicola</name>
    <dbReference type="NCBI Taxonomy" id="2729598"/>
    <lineage>
        <taxon>Bacteria</taxon>
        <taxon>Pseudomonadati</taxon>
        <taxon>Pseudomonadota</taxon>
        <taxon>Alphaproteobacteria</taxon>
        <taxon>Rhodospirillales</taxon>
        <taxon>Rhodospirillaceae</taxon>
        <taxon>Pacificispira</taxon>
    </lineage>
</organism>
<sequence>MFDYRIVLAAVAFLMLVGAPPTARQAAALECNSKNPDVCGTCEDLRKAYSGSDMNTRTVRGRSVWSPLYAAYFKNCQDLALRFLEAGAHPAVGGMEGDLLATVISWDRWEVPERAVWVQILVRAGARLDAPPITERTTRQRLMQEYGPRPDIVELIAIAEQAGG</sequence>
<accession>A0A7Y0DWV6</accession>
<feature type="chain" id="PRO_5030864308" description="Ankyrin repeat domain-containing protein" evidence="1">
    <location>
        <begin position="24"/>
        <end position="164"/>
    </location>
</feature>
<keyword evidence="3" id="KW-1185">Reference proteome</keyword>
<comment type="caution">
    <text evidence="2">The sequence shown here is derived from an EMBL/GenBank/DDBJ whole genome shotgun (WGS) entry which is preliminary data.</text>
</comment>
<evidence type="ECO:0000313" key="2">
    <source>
        <dbReference type="EMBL" id="NMM42978.1"/>
    </source>
</evidence>
<dbReference type="EMBL" id="JABBNT010000001">
    <property type="protein sequence ID" value="NMM42978.1"/>
    <property type="molecule type" value="Genomic_DNA"/>
</dbReference>
<evidence type="ECO:0000256" key="1">
    <source>
        <dbReference type="SAM" id="SignalP"/>
    </source>
</evidence>
<proteinExistence type="predicted"/>